<evidence type="ECO:0000256" key="1">
    <source>
        <dbReference type="SAM" id="MobiDB-lite"/>
    </source>
</evidence>
<organism evidence="2 3">
    <name type="scientific">Menidia menidia</name>
    <name type="common">Atlantic silverside</name>
    <dbReference type="NCBI Taxonomy" id="238744"/>
    <lineage>
        <taxon>Eukaryota</taxon>
        <taxon>Metazoa</taxon>
        <taxon>Chordata</taxon>
        <taxon>Craniata</taxon>
        <taxon>Vertebrata</taxon>
        <taxon>Euteleostomi</taxon>
        <taxon>Actinopterygii</taxon>
        <taxon>Neopterygii</taxon>
        <taxon>Teleostei</taxon>
        <taxon>Neoteleostei</taxon>
        <taxon>Acanthomorphata</taxon>
        <taxon>Ovalentaria</taxon>
        <taxon>Atherinomorphae</taxon>
        <taxon>Atheriniformes</taxon>
        <taxon>Atherinopsidae</taxon>
        <taxon>Menidiinae</taxon>
        <taxon>Menidia</taxon>
    </lineage>
</organism>
<reference evidence="2" key="1">
    <citation type="submission" date="2021-05" db="EMBL/GenBank/DDBJ databases">
        <authorList>
            <person name="Tigano A."/>
        </authorList>
    </citation>
    <scope>NUCLEOTIDE SEQUENCE</scope>
</reference>
<feature type="region of interest" description="Disordered" evidence="1">
    <location>
        <begin position="30"/>
        <end position="77"/>
    </location>
</feature>
<protein>
    <submittedName>
        <fullName evidence="2">(Atlantic silverside) hypothetical protein</fullName>
    </submittedName>
</protein>
<evidence type="ECO:0000313" key="2">
    <source>
        <dbReference type="EMBL" id="CAG5865361.1"/>
    </source>
</evidence>
<dbReference type="Proteomes" id="UP000677803">
    <property type="component" value="Unassembled WGS sequence"/>
</dbReference>
<gene>
    <name evidence="2" type="ORF">MMEN_LOCUS2027</name>
</gene>
<accession>A0A8S4AMD7</accession>
<dbReference type="OrthoDB" id="8957205at2759"/>
<name>A0A8S4AMD7_9TELE</name>
<sequence>MSRPNIEFSHFIVKGANRMLTLPVFPTLHVPRRQRGRRGGEHQGGFRPRGTVRHGTARQTGGSPAVRPHRNESPWISPTRALRSGAEEKIMATLGPESARPSLAQLGSSPSIQTHVGCGNLPPNRGLERALEEAAASGVLNLSCRKLKEFPRTAANHDLSDTTEAADPGALIHACERPSSAHPLALWIHNTEIYYGFTMFRFGDDWCKLICLDVQEISRDSARILTSRLRARVSSF</sequence>
<dbReference type="EMBL" id="CAJRST010001113">
    <property type="protein sequence ID" value="CAG5865361.1"/>
    <property type="molecule type" value="Genomic_DNA"/>
</dbReference>
<comment type="caution">
    <text evidence="2">The sequence shown here is derived from an EMBL/GenBank/DDBJ whole genome shotgun (WGS) entry which is preliminary data.</text>
</comment>
<dbReference type="AlphaFoldDB" id="A0A8S4AMD7"/>
<evidence type="ECO:0000313" key="3">
    <source>
        <dbReference type="Proteomes" id="UP000677803"/>
    </source>
</evidence>
<keyword evidence="3" id="KW-1185">Reference proteome</keyword>
<proteinExistence type="predicted"/>